<evidence type="ECO:0000259" key="2">
    <source>
        <dbReference type="Pfam" id="PF12469"/>
    </source>
</evidence>
<dbReference type="NCBIfam" id="TIGR02577">
    <property type="entry name" value="cas_TM1794_Cmr2"/>
    <property type="match status" value="1"/>
</dbReference>
<dbReference type="InterPro" id="IPR038242">
    <property type="entry name" value="Cmr2_N"/>
</dbReference>
<dbReference type="Proteomes" id="UP000244093">
    <property type="component" value="Unassembled WGS sequence"/>
</dbReference>
<dbReference type="EMBL" id="NBVN01000015">
    <property type="protein sequence ID" value="PUA31288.1"/>
    <property type="molecule type" value="Genomic_DNA"/>
</dbReference>
<keyword evidence="1" id="KW-0175">Coiled coil</keyword>
<organism evidence="3 4">
    <name type="scientific">Zestosphaera tikiterensis</name>
    <dbReference type="NCBI Taxonomy" id="1973259"/>
    <lineage>
        <taxon>Archaea</taxon>
        <taxon>Thermoproteota</taxon>
        <taxon>Thermoprotei</taxon>
        <taxon>Desulfurococcales</taxon>
        <taxon>Desulfurococcaceae</taxon>
        <taxon>Zestosphaera</taxon>
    </lineage>
</organism>
<evidence type="ECO:0000313" key="4">
    <source>
        <dbReference type="Proteomes" id="UP000244093"/>
    </source>
</evidence>
<dbReference type="Gene3D" id="3.30.70.2220">
    <property type="entry name" value="CRISPR-Cas system, Cmr2 subunit, D1 domain, cysteine cluster"/>
    <property type="match status" value="1"/>
</dbReference>
<sequence>MTVSFYAFKLAALLHDPAWKPWVVSTAFIGKSGSRVGRVLARYAGSRPAGEEVDACRNLVEDMWVETDAHEQDAAIAAKHILEDLDELGKVVYKLILRIEGHLGHVDAVAASTDRWLYTQRGGHDKVGIDEVDYVNILDPRFKTSVKPTIGVECVCKYVKELRDVLSMFKDLPLPVTHNLLYLLLEPLWYKNCPECVPLVDTRVPTHTVFDHVYATASIANWYMLGSDKPVGFLVKIDIPGIQKFISAARKTRDIWAGSWLISLLVWKTVSDVVMLLGGDIILSPFTSSNHFYIASLLKEIENHDIQIRENLEEPLRKAYLWKGVANQPLIPGTIFLALPCIDDEQYKELLTHVHKLKTVNHKQLEKLLNTLKECSTKFKDEVAEYFYEEFREAWRGLARSILKSYVEIEVGEEDLAKEFVKNIEKGKALDDISGDHVERYVREVLEEPPLALRVVVVDVEKAYEELKERLEKIIQRCLKEINETDLCKDVKAILSIVQAKDPASEIANKLFFHYLMIKLGSEEKKLHTKEVTLEPGFLIGDVVEEVTSEVYRSDGSERFHECTICGKLPSIIHVKRENLDDLAQSLGLPHSMFSEDERLCPYCLLRRLLTVNKALSNVMNDLNLYARSNLSDIYPRVPSTDELAALNALLKLVEKISETKYSEKLKKLIAGEDAHYSEYLAEPVSRYIDKCGLDPSVEKSVKDILGYLQAELEISYLLISGTLRSVTSCKDALKDIPTKNIEELCKVLAEMYNELRREVEIVRYYGVVRGDGDNFSKVTQGILDFEEGAEDYVESLKKAVKNNEAVKKLEEVYMGLSKLVKIFACMVHDMTDEPEKLHHTTVIVSPAYYIALSRGQIMTALLDAEIITSLGGFPVYAGGDDVAALVPVYVDKKLLDSLIEAHFKSTGLDKVFKIPANSDSVVGQAVLFTRRNYWGLLSRLSGFHKLPSGSVYPAPVAFGRSYGVLGVHYRDPFTPAWNLAQELEELKDLLKFEPLSYCEKDFEKDLVTFSYGRISVLPVYAGVVVIRNNLWSKEGVVTNPELVGKPMSDVLFIYEHVGEDKEISTSFYTDLAESCGLIKEALTTKATVIQQKLLKYVVERNRRNTPQAGAVVNEVLSKLSASVYEDYVVKPAKYHDKFEILCTPQLSIQLVMASKALHSMVR</sequence>
<dbReference type="InterPro" id="IPR013407">
    <property type="entry name" value="CRISPR-assoc_prot_Cmr2"/>
</dbReference>
<dbReference type="Pfam" id="PF12469">
    <property type="entry name" value="Cmr2_N"/>
    <property type="match status" value="1"/>
</dbReference>
<evidence type="ECO:0000256" key="1">
    <source>
        <dbReference type="SAM" id="Coils"/>
    </source>
</evidence>
<reference evidence="3" key="1">
    <citation type="submission" date="2017-04" db="EMBL/GenBank/DDBJ databases">
        <authorList>
            <person name="Afonso C.L."/>
            <person name="Miller P.J."/>
            <person name="Scott M.A."/>
            <person name="Spackman E."/>
            <person name="Goraichik I."/>
            <person name="Dimitrov K.M."/>
            <person name="Suarez D.L."/>
            <person name="Swayne D.E."/>
        </authorList>
    </citation>
    <scope>NUCLEOTIDE SEQUENCE</scope>
    <source>
        <strain evidence="3">NZ3</strain>
    </source>
</reference>
<reference evidence="3" key="2">
    <citation type="journal article" date="2018" name="Syst. Appl. Microbiol.">
        <title>A new symbiotic nanoarchaeote (Candidatus Nanoclepta minutus) and its host (Zestosphaera tikiterensis gen. nov., sp. nov.) from a New Zealand hot spring.</title>
        <authorList>
            <person name="St John E."/>
            <person name="Liu Y."/>
            <person name="Podar M."/>
            <person name="Stott M.B."/>
            <person name="Meneghin J."/>
            <person name="Chen Z."/>
            <person name="Lagutin K."/>
            <person name="Mitchell K."/>
            <person name="Reysenbach A.L."/>
        </authorList>
    </citation>
    <scope>NUCLEOTIDE SEQUENCE [LARGE SCALE GENOMIC DNA]</scope>
    <source>
        <strain evidence="3">NZ3</strain>
    </source>
</reference>
<feature type="domain" description="CRISPR-associated protein Cmr2 N-terminal" evidence="2">
    <location>
        <begin position="234"/>
        <end position="350"/>
    </location>
</feature>
<name>A0A2R7Y1C7_9CREN</name>
<proteinExistence type="predicted"/>
<dbReference type="InterPro" id="IPR024615">
    <property type="entry name" value="CRISPR-assoc_Cmr2_N"/>
</dbReference>
<feature type="coiled-coil region" evidence="1">
    <location>
        <begin position="457"/>
        <end position="484"/>
    </location>
</feature>
<dbReference type="Gene3D" id="3.30.70.270">
    <property type="match status" value="1"/>
</dbReference>
<dbReference type="InterPro" id="IPR043128">
    <property type="entry name" value="Rev_trsase/Diguanyl_cyclase"/>
</dbReference>
<accession>A0A2R7Y1C7</accession>
<gene>
    <name evidence="3" type="ORF">B7O98_09525</name>
</gene>
<protein>
    <submittedName>
        <fullName evidence="3">Type III-B CRISPR-associated protein Cas10/Cmr2</fullName>
    </submittedName>
</protein>
<comment type="caution">
    <text evidence="3">The sequence shown here is derived from an EMBL/GenBank/DDBJ whole genome shotgun (WGS) entry which is preliminary data.</text>
</comment>
<dbReference type="AlphaFoldDB" id="A0A2R7Y1C7"/>
<evidence type="ECO:0000313" key="3">
    <source>
        <dbReference type="EMBL" id="PUA31288.1"/>
    </source>
</evidence>